<dbReference type="EMBL" id="JAHLFE010000018">
    <property type="protein sequence ID" value="MBU3843491.1"/>
    <property type="molecule type" value="Genomic_DNA"/>
</dbReference>
<evidence type="ECO:0000313" key="10">
    <source>
        <dbReference type="Proteomes" id="UP000733611"/>
    </source>
</evidence>
<dbReference type="Pfam" id="PF01323">
    <property type="entry name" value="DSBA"/>
    <property type="match status" value="1"/>
</dbReference>
<dbReference type="SUPFAM" id="SSF52833">
    <property type="entry name" value="Thioredoxin-like"/>
    <property type="match status" value="1"/>
</dbReference>
<dbReference type="PANTHER" id="PTHR35891:SF3">
    <property type="entry name" value="THIOL:DISULFIDE INTERCHANGE PROTEIN DSBL"/>
    <property type="match status" value="1"/>
</dbReference>
<gene>
    <name evidence="9" type="ORF">H9847_01260</name>
</gene>
<keyword evidence="2 7" id="KW-0732">Signal</keyword>
<name>A0A948X0K6_9GAMM</name>
<evidence type="ECO:0000259" key="8">
    <source>
        <dbReference type="Pfam" id="PF01323"/>
    </source>
</evidence>
<dbReference type="AlphaFoldDB" id="A0A948X0K6"/>
<reference evidence="9" key="2">
    <citation type="submission" date="2021-04" db="EMBL/GenBank/DDBJ databases">
        <authorList>
            <person name="Gilroy R."/>
        </authorList>
    </citation>
    <scope>NUCLEOTIDE SEQUENCE</scope>
    <source>
        <strain evidence="9">378</strain>
    </source>
</reference>
<dbReference type="InterPro" id="IPR050824">
    <property type="entry name" value="Thiol_disulfide_DsbA"/>
</dbReference>
<evidence type="ECO:0000256" key="4">
    <source>
        <dbReference type="ARBA" id="ARBA00023284"/>
    </source>
</evidence>
<evidence type="ECO:0000256" key="5">
    <source>
        <dbReference type="PIRNR" id="PIRNR001488"/>
    </source>
</evidence>
<dbReference type="InterPro" id="IPR036249">
    <property type="entry name" value="Thioredoxin-like_sf"/>
</dbReference>
<sequence>MWKKVLLGISSLLLAVGLCFSSAATADEQYEEGVNYQVRSEKLSATQEIREFFSFWCGHCFAMQPDFEAIAKAFPQANFVRNPVSMLGGMMGPESQRALAVMSNLGMEDLFVHELFTAMHTRGEIPMSHDDLLAFVTTLGVSRDKFEREFNSFPVIGRVAQYDKWCQDVKIEAVPEILVNGKYLVTMESVDNREELIALIGYLLQKDNVPAAK</sequence>
<dbReference type="CDD" id="cd03019">
    <property type="entry name" value="DsbA_DsbA"/>
    <property type="match status" value="1"/>
</dbReference>
<feature type="disulfide bond" description="Redox-active" evidence="6">
    <location>
        <begin position="57"/>
        <end position="60"/>
    </location>
</feature>
<evidence type="ECO:0000256" key="2">
    <source>
        <dbReference type="ARBA" id="ARBA00022729"/>
    </source>
</evidence>
<dbReference type="InterPro" id="IPR023205">
    <property type="entry name" value="DsbA/DsbL"/>
</dbReference>
<feature type="chain" id="PRO_5037130358" description="Thiol:disulfide interchange protein" evidence="7">
    <location>
        <begin position="27"/>
        <end position="213"/>
    </location>
</feature>
<protein>
    <recommendedName>
        <fullName evidence="5">Thiol:disulfide interchange protein</fullName>
    </recommendedName>
</protein>
<dbReference type="PIRSF" id="PIRSF001488">
    <property type="entry name" value="Tdi_protein"/>
    <property type="match status" value="1"/>
</dbReference>
<proteinExistence type="inferred from homology"/>
<dbReference type="GO" id="GO:0016491">
    <property type="term" value="F:oxidoreductase activity"/>
    <property type="evidence" value="ECO:0007669"/>
    <property type="project" value="InterPro"/>
</dbReference>
<evidence type="ECO:0000256" key="6">
    <source>
        <dbReference type="PIRSR" id="PIRSR001488-1"/>
    </source>
</evidence>
<feature type="signal peptide" evidence="7">
    <location>
        <begin position="1"/>
        <end position="26"/>
    </location>
</feature>
<keyword evidence="5" id="KW-0574">Periplasm</keyword>
<feature type="domain" description="DSBA-like thioredoxin" evidence="8">
    <location>
        <begin position="49"/>
        <end position="196"/>
    </location>
</feature>
<evidence type="ECO:0000256" key="3">
    <source>
        <dbReference type="ARBA" id="ARBA00023157"/>
    </source>
</evidence>
<keyword evidence="4" id="KW-0676">Redox-active center</keyword>
<evidence type="ECO:0000256" key="1">
    <source>
        <dbReference type="ARBA" id="ARBA00005791"/>
    </source>
</evidence>
<dbReference type="InterPro" id="IPR001853">
    <property type="entry name" value="DSBA-like_thioredoxin_dom"/>
</dbReference>
<dbReference type="Gene3D" id="3.40.30.10">
    <property type="entry name" value="Glutaredoxin"/>
    <property type="match status" value="1"/>
</dbReference>
<evidence type="ECO:0000313" key="9">
    <source>
        <dbReference type="EMBL" id="MBU3843491.1"/>
    </source>
</evidence>
<comment type="caution">
    <text evidence="9">The sequence shown here is derived from an EMBL/GenBank/DDBJ whole genome shotgun (WGS) entry which is preliminary data.</text>
</comment>
<accession>A0A948X0K6</accession>
<dbReference type="GO" id="GO:0042597">
    <property type="term" value="C:periplasmic space"/>
    <property type="evidence" value="ECO:0007669"/>
    <property type="project" value="UniProtKB-SubCell"/>
</dbReference>
<dbReference type="Proteomes" id="UP000733611">
    <property type="component" value="Unassembled WGS sequence"/>
</dbReference>
<comment type="similarity">
    <text evidence="1">Belongs to the thioredoxin family. DsbA subfamily.</text>
</comment>
<keyword evidence="3 5" id="KW-1015">Disulfide bond</keyword>
<evidence type="ECO:0000256" key="7">
    <source>
        <dbReference type="SAM" id="SignalP"/>
    </source>
</evidence>
<comment type="subcellular location">
    <subcellularLocation>
        <location evidence="5">Periplasm</location>
    </subcellularLocation>
</comment>
<reference evidence="9" key="1">
    <citation type="journal article" date="2021" name="PeerJ">
        <title>Extensive microbial diversity within the chicken gut microbiome revealed by metagenomics and culture.</title>
        <authorList>
            <person name="Gilroy R."/>
            <person name="Ravi A."/>
            <person name="Getino M."/>
            <person name="Pursley I."/>
            <person name="Horton D.L."/>
            <person name="Alikhan N.F."/>
            <person name="Baker D."/>
            <person name="Gharbi K."/>
            <person name="Hall N."/>
            <person name="Watson M."/>
            <person name="Adriaenssens E.M."/>
            <person name="Foster-Nyarko E."/>
            <person name="Jarju S."/>
            <person name="Secka A."/>
            <person name="Antonio M."/>
            <person name="Oren A."/>
            <person name="Chaudhuri R.R."/>
            <person name="La Ragione R."/>
            <person name="Hildebrand F."/>
            <person name="Pallen M.J."/>
        </authorList>
    </citation>
    <scope>NUCLEOTIDE SEQUENCE</scope>
    <source>
        <strain evidence="9">378</strain>
    </source>
</reference>
<organism evidence="9 10">
    <name type="scientific">Candidatus Anaerobiospirillum pullicola</name>
    <dbReference type="NCBI Taxonomy" id="2838451"/>
    <lineage>
        <taxon>Bacteria</taxon>
        <taxon>Pseudomonadati</taxon>
        <taxon>Pseudomonadota</taxon>
        <taxon>Gammaproteobacteria</taxon>
        <taxon>Aeromonadales</taxon>
        <taxon>Succinivibrionaceae</taxon>
        <taxon>Anaerobiospirillum</taxon>
    </lineage>
</organism>
<dbReference type="PANTHER" id="PTHR35891">
    <property type="entry name" value="THIOL:DISULFIDE INTERCHANGE PROTEIN DSBA"/>
    <property type="match status" value="1"/>
</dbReference>